<organism evidence="1 2">
    <name type="scientific">Daejeonella rubra</name>
    <dbReference type="NCBI Taxonomy" id="990371"/>
    <lineage>
        <taxon>Bacteria</taxon>
        <taxon>Pseudomonadati</taxon>
        <taxon>Bacteroidota</taxon>
        <taxon>Sphingobacteriia</taxon>
        <taxon>Sphingobacteriales</taxon>
        <taxon>Sphingobacteriaceae</taxon>
        <taxon>Daejeonella</taxon>
    </lineage>
</organism>
<name>A0A1G9SFT2_9SPHI</name>
<sequence length="461" mass="52094">MFILIMCISHIFAVFFYFYTNYFNIDMRRIFLIFFACILLSGCATKNDYDSVFANPELYSKAVGELTEVITHDIFTPPVASRIYAYSNIAAYEVMATKSKEFKSLSSKLPGFKSAPLPDKGINTELSALLALSYVGQELTFSKDSVQNIIDDHVQLAINHGMPEEMIEASQNYAKLVSKSVLDWSKKDNYRQTRSAVKYTVNSTDESRWVPTPPAYMPAIEPNWMKIRTVLIDSASQFLPKPPAEFSKVKGTKFYDLALEVYETGKTLTVEQKAIADFWDCNGFKVNVSGHVMYATKAMTPGGHWMGITGIVCKNQKADFGKTVFSYTGVSIGIMDAFIACWNTKFTYDLIRPETYINQHVDNSWKPYLQTPPFPEYTSGHSIISSTSATILEKIYGKNTPFVDDTERAWGWPDRKFESVQQAAQEAALSRLYGGIHYREAMEEGLVEGRKIGEFILGKLY</sequence>
<dbReference type="Proteomes" id="UP000199226">
    <property type="component" value="Unassembled WGS sequence"/>
</dbReference>
<accession>A0A1G9SFT2</accession>
<evidence type="ECO:0000313" key="1">
    <source>
        <dbReference type="EMBL" id="SDM34333.1"/>
    </source>
</evidence>
<dbReference type="STRING" id="990371.SAMN05421813_11038"/>
<dbReference type="InterPro" id="IPR036938">
    <property type="entry name" value="PAP2/HPO_sf"/>
</dbReference>
<proteinExistence type="predicted"/>
<dbReference type="OrthoDB" id="9780455at2"/>
<protein>
    <submittedName>
        <fullName evidence="1">PAP2 superfamily protein</fullName>
    </submittedName>
</protein>
<dbReference type="SUPFAM" id="SSF48317">
    <property type="entry name" value="Acid phosphatase/Vanadium-dependent haloperoxidase"/>
    <property type="match status" value="1"/>
</dbReference>
<reference evidence="2" key="1">
    <citation type="submission" date="2016-10" db="EMBL/GenBank/DDBJ databases">
        <authorList>
            <person name="Varghese N."/>
            <person name="Submissions S."/>
        </authorList>
    </citation>
    <scope>NUCLEOTIDE SEQUENCE [LARGE SCALE GENOMIC DNA]</scope>
    <source>
        <strain evidence="2">DSM 24536</strain>
    </source>
</reference>
<evidence type="ECO:0000313" key="2">
    <source>
        <dbReference type="Proteomes" id="UP000199226"/>
    </source>
</evidence>
<dbReference type="AlphaFoldDB" id="A0A1G9SFT2"/>
<dbReference type="CDD" id="cd03398">
    <property type="entry name" value="PAP2_haloperoxidase"/>
    <property type="match status" value="1"/>
</dbReference>
<dbReference type="EMBL" id="FNHH01000010">
    <property type="protein sequence ID" value="SDM34333.1"/>
    <property type="molecule type" value="Genomic_DNA"/>
</dbReference>
<dbReference type="PANTHER" id="PTHR34599:SF2">
    <property type="entry name" value="TRAF-TYPE DOMAIN-CONTAINING PROTEIN"/>
    <property type="match status" value="1"/>
</dbReference>
<keyword evidence="2" id="KW-1185">Reference proteome</keyword>
<dbReference type="Gene3D" id="1.10.606.20">
    <property type="match status" value="1"/>
</dbReference>
<dbReference type="PANTHER" id="PTHR34599">
    <property type="entry name" value="PEROXIDASE-RELATED"/>
    <property type="match status" value="1"/>
</dbReference>
<gene>
    <name evidence="1" type="ORF">SAMN05421813_11038</name>
</gene>
<dbReference type="InterPro" id="IPR052559">
    <property type="entry name" value="V-haloperoxidase"/>
</dbReference>